<keyword evidence="2" id="KW-1185">Reference proteome</keyword>
<evidence type="ECO:0000313" key="2">
    <source>
        <dbReference type="Proteomes" id="UP001150904"/>
    </source>
</evidence>
<dbReference type="OrthoDB" id="4499616at2759"/>
<dbReference type="Proteomes" id="UP001150904">
    <property type="component" value="Unassembled WGS sequence"/>
</dbReference>
<proteinExistence type="predicted"/>
<dbReference type="AlphaFoldDB" id="A0A9W9N371"/>
<comment type="caution">
    <text evidence="1">The sequence shown here is derived from an EMBL/GenBank/DDBJ whole genome shotgun (WGS) entry which is preliminary data.</text>
</comment>
<evidence type="ECO:0000313" key="1">
    <source>
        <dbReference type="EMBL" id="KAJ5212362.1"/>
    </source>
</evidence>
<reference evidence="1" key="2">
    <citation type="journal article" date="2023" name="IMA Fungus">
        <title>Comparative genomic study of the Penicillium genus elucidates a diverse pangenome and 15 lateral gene transfer events.</title>
        <authorList>
            <person name="Petersen C."/>
            <person name="Sorensen T."/>
            <person name="Nielsen M.R."/>
            <person name="Sondergaard T.E."/>
            <person name="Sorensen J.L."/>
            <person name="Fitzpatrick D.A."/>
            <person name="Frisvad J.C."/>
            <person name="Nielsen K.L."/>
        </authorList>
    </citation>
    <scope>NUCLEOTIDE SEQUENCE</scope>
    <source>
        <strain evidence="1">IBT 15544</strain>
    </source>
</reference>
<sequence length="182" mass="20877">MATAIPTYRRIHAIEQEMKRVRKGDHESTIYGVWNSILSLQFPITQGYVTRPQDRHTSQAGEQGFSDLHVFHYPSTATTATKFLIVQCKRKGDEGKGSVWIEAINQLDRYLSATHGRRPPAARSPVYGIACVGLTMRVYKYDDINQRVLDWAPFGWLRGSDYSLKKNHDKVQQILDFILNNH</sequence>
<organism evidence="1 2">
    <name type="scientific">Penicillium cinerascens</name>
    <dbReference type="NCBI Taxonomy" id="70096"/>
    <lineage>
        <taxon>Eukaryota</taxon>
        <taxon>Fungi</taxon>
        <taxon>Dikarya</taxon>
        <taxon>Ascomycota</taxon>
        <taxon>Pezizomycotina</taxon>
        <taxon>Eurotiomycetes</taxon>
        <taxon>Eurotiomycetidae</taxon>
        <taxon>Eurotiales</taxon>
        <taxon>Aspergillaceae</taxon>
        <taxon>Penicillium</taxon>
    </lineage>
</organism>
<reference evidence="1" key="1">
    <citation type="submission" date="2022-12" db="EMBL/GenBank/DDBJ databases">
        <authorList>
            <person name="Petersen C."/>
        </authorList>
    </citation>
    <scope>NUCLEOTIDE SEQUENCE</scope>
    <source>
        <strain evidence="1">IBT 15544</strain>
    </source>
</reference>
<dbReference type="GeneID" id="83178371"/>
<dbReference type="RefSeq" id="XP_058310532.1">
    <property type="nucleotide sequence ID" value="XM_058451070.1"/>
</dbReference>
<gene>
    <name evidence="1" type="ORF">N7498_004008</name>
</gene>
<dbReference type="EMBL" id="JAPQKR010000008">
    <property type="protein sequence ID" value="KAJ5212362.1"/>
    <property type="molecule type" value="Genomic_DNA"/>
</dbReference>
<name>A0A9W9N371_9EURO</name>
<accession>A0A9W9N371</accession>
<protein>
    <submittedName>
        <fullName evidence="1">Uncharacterized protein</fullName>
    </submittedName>
</protein>